<dbReference type="InterPro" id="IPR036465">
    <property type="entry name" value="vWFA_dom_sf"/>
</dbReference>
<dbReference type="OrthoDB" id="199024at2759"/>
<name>A0A8J1Y0Q2_OWEFU</name>
<proteinExistence type="predicted"/>
<gene>
    <name evidence="1" type="ORF">OFUS_LOCUS665</name>
</gene>
<evidence type="ECO:0000313" key="1">
    <source>
        <dbReference type="EMBL" id="CAH1773013.1"/>
    </source>
</evidence>
<dbReference type="InterPro" id="IPR002035">
    <property type="entry name" value="VWF_A"/>
</dbReference>
<dbReference type="Proteomes" id="UP000749559">
    <property type="component" value="Unassembled WGS sequence"/>
</dbReference>
<dbReference type="SUPFAM" id="SSF53300">
    <property type="entry name" value="vWA-like"/>
    <property type="match status" value="1"/>
</dbReference>
<dbReference type="Gene3D" id="3.40.50.410">
    <property type="entry name" value="von Willebrand factor, type A domain"/>
    <property type="match status" value="1"/>
</dbReference>
<evidence type="ECO:0000313" key="2">
    <source>
        <dbReference type="Proteomes" id="UP000749559"/>
    </source>
</evidence>
<dbReference type="AlphaFoldDB" id="A0A8J1Y0Q2"/>
<keyword evidence="2" id="KW-1185">Reference proteome</keyword>
<dbReference type="PROSITE" id="PS50234">
    <property type="entry name" value="VWFA"/>
    <property type="match status" value="1"/>
</dbReference>
<dbReference type="CDD" id="cd01450">
    <property type="entry name" value="vWFA_subfamily_ECM"/>
    <property type="match status" value="1"/>
</dbReference>
<comment type="caution">
    <text evidence="1">The sequence shown here is derived from an EMBL/GenBank/DDBJ whole genome shotgun (WGS) entry which is preliminary data.</text>
</comment>
<protein>
    <submittedName>
        <fullName evidence="1">Uncharacterized protein</fullName>
    </submittedName>
</protein>
<sequence length="160" mass="17512">MLKFIDAVIDELKGQSRFGVATFSTNAKVEIYLGQYEDTDALQEAVFNIKYEPGQTNTAAGIQIVREQMFQAFNGGRASAPDYLILLTDGVSNLNSGQTINQADRASFEGIEIIAVGIGLKQDYEVNAIAHDENHVFAVDQFDQLSYVVDPVSKLICAGR</sequence>
<dbReference type="PANTHER" id="PTHR24020">
    <property type="entry name" value="COLLAGEN ALPHA"/>
    <property type="match status" value="1"/>
</dbReference>
<accession>A0A8J1Y0Q2</accession>
<dbReference type="PANTHER" id="PTHR24020:SF20">
    <property type="entry name" value="PH DOMAIN-CONTAINING PROTEIN"/>
    <property type="match status" value="1"/>
</dbReference>
<dbReference type="InterPro" id="IPR050525">
    <property type="entry name" value="ECM_Assembly_Org"/>
</dbReference>
<dbReference type="SMART" id="SM00327">
    <property type="entry name" value="VWA"/>
    <property type="match status" value="1"/>
</dbReference>
<organism evidence="1 2">
    <name type="scientific">Owenia fusiformis</name>
    <name type="common">Polychaete worm</name>
    <dbReference type="NCBI Taxonomy" id="6347"/>
    <lineage>
        <taxon>Eukaryota</taxon>
        <taxon>Metazoa</taxon>
        <taxon>Spiralia</taxon>
        <taxon>Lophotrochozoa</taxon>
        <taxon>Annelida</taxon>
        <taxon>Polychaeta</taxon>
        <taxon>Sedentaria</taxon>
        <taxon>Canalipalpata</taxon>
        <taxon>Sabellida</taxon>
        <taxon>Oweniida</taxon>
        <taxon>Oweniidae</taxon>
        <taxon>Owenia</taxon>
    </lineage>
</organism>
<dbReference type="Pfam" id="PF00092">
    <property type="entry name" value="VWA"/>
    <property type="match status" value="1"/>
</dbReference>
<dbReference type="EMBL" id="CAIIXF020000001">
    <property type="protein sequence ID" value="CAH1773013.1"/>
    <property type="molecule type" value="Genomic_DNA"/>
</dbReference>
<reference evidence="1" key="1">
    <citation type="submission" date="2022-03" db="EMBL/GenBank/DDBJ databases">
        <authorList>
            <person name="Martin C."/>
        </authorList>
    </citation>
    <scope>NUCLEOTIDE SEQUENCE</scope>
</reference>